<evidence type="ECO:0000313" key="1">
    <source>
        <dbReference type="EMBL" id="AND75221.1"/>
    </source>
</evidence>
<gene>
    <name evidence="1" type="ORF">ME3_60</name>
</gene>
<dbReference type="EMBL" id="KU935715">
    <property type="protein sequence ID" value="AND75221.1"/>
    <property type="molecule type" value="Genomic_DNA"/>
</dbReference>
<name>A0A172Q034_9CAUD</name>
<protein>
    <submittedName>
        <fullName evidence="1">DNA polymerase</fullName>
    </submittedName>
</protein>
<organism evidence="1 2">
    <name type="scientific">Acinetobacter phage vB_AbaM_ME3</name>
    <dbReference type="NCBI Taxonomy" id="1837876"/>
    <lineage>
        <taxon>Viruses</taxon>
        <taxon>Duplodnaviria</taxon>
        <taxon>Heunggongvirae</taxon>
        <taxon>Uroviricota</taxon>
        <taxon>Caudoviricetes</taxon>
        <taxon>Metrivirus</taxon>
        <taxon>Metrivirus ME3</taxon>
    </lineage>
</organism>
<proteinExistence type="predicted"/>
<evidence type="ECO:0000313" key="2">
    <source>
        <dbReference type="Proteomes" id="UP000225947"/>
    </source>
</evidence>
<reference evidence="2" key="1">
    <citation type="submission" date="2016-03" db="EMBL/GenBank/DDBJ databases">
        <title>Characterization of Acinetobacter baumannii phage vB_AbaM_ME3.</title>
        <authorList>
            <person name="Buttimer C.T.H."/>
            <person name="Elbreki M."/>
            <person name="Coffey A."/>
        </authorList>
    </citation>
    <scope>NUCLEOTIDE SEQUENCE [LARGE SCALE GENOMIC DNA]</scope>
</reference>
<sequence length="87" mass="10218">MDEAQFDCPEDFFKIHMYDDEKEAKAASKEYKDSSSVGHNEEGYYFCESNTMDQFINQEIFRVCLDLNLRVPLGMEYIVGTNWAECH</sequence>
<accession>A0A172Q034</accession>
<keyword evidence="2" id="KW-1185">Reference proteome</keyword>
<dbReference type="Proteomes" id="UP000225947">
    <property type="component" value="Segment"/>
</dbReference>